<dbReference type="InterPro" id="IPR055356">
    <property type="entry name" value="ZP-N"/>
</dbReference>
<comment type="subcellular location">
    <subcellularLocation>
        <location evidence="1">Cell membrane</location>
        <topology evidence="1">Single-pass type I membrane protein</topology>
    </subcellularLocation>
    <subcellularLocation>
        <location evidence="13">Zona pellucida</location>
    </subcellularLocation>
</comment>
<keyword evidence="6" id="KW-0165">Cleavage on pair of basic residues</keyword>
<evidence type="ECO:0000256" key="14">
    <source>
        <dbReference type="PROSITE-ProRule" id="PRU00779"/>
    </source>
</evidence>
<dbReference type="GO" id="GO:0035805">
    <property type="term" value="C:egg coat"/>
    <property type="evidence" value="ECO:0007669"/>
    <property type="project" value="UniProtKB-SubCell"/>
</dbReference>
<evidence type="ECO:0000313" key="20">
    <source>
        <dbReference type="Proteomes" id="UP001501940"/>
    </source>
</evidence>
<feature type="compositionally biased region" description="Acidic residues" evidence="15">
    <location>
        <begin position="104"/>
        <end position="113"/>
    </location>
</feature>
<organism evidence="19 20">
    <name type="scientific">Amphiprion ocellaris</name>
    <name type="common">Clown anemonefish</name>
    <dbReference type="NCBI Taxonomy" id="80972"/>
    <lineage>
        <taxon>Eukaryota</taxon>
        <taxon>Metazoa</taxon>
        <taxon>Chordata</taxon>
        <taxon>Craniata</taxon>
        <taxon>Vertebrata</taxon>
        <taxon>Euteleostomi</taxon>
        <taxon>Actinopterygii</taxon>
        <taxon>Neopterygii</taxon>
        <taxon>Teleostei</taxon>
        <taxon>Neoteleostei</taxon>
        <taxon>Acanthomorphata</taxon>
        <taxon>Ovalentaria</taxon>
        <taxon>Pomacentridae</taxon>
        <taxon>Amphiprion</taxon>
    </lineage>
</organism>
<dbReference type="Gene3D" id="2.60.40.4100">
    <property type="entry name" value="Zona pellucida, ZP-C domain"/>
    <property type="match status" value="1"/>
</dbReference>
<proteinExistence type="inferred from homology"/>
<dbReference type="SMART" id="SM00241">
    <property type="entry name" value="ZP"/>
    <property type="match status" value="1"/>
</dbReference>
<reference evidence="19 20" key="1">
    <citation type="submission" date="2022-01" db="EMBL/GenBank/DDBJ databases">
        <title>A chromosome-scale genome assembly of the false clownfish, Amphiprion ocellaris.</title>
        <authorList>
            <person name="Ryu T."/>
        </authorList>
    </citation>
    <scope>NUCLEOTIDE SEQUENCE [LARGE SCALE GENOMIC DNA]</scope>
</reference>
<dbReference type="SUPFAM" id="SSF57492">
    <property type="entry name" value="Trefoil"/>
    <property type="match status" value="1"/>
</dbReference>
<evidence type="ECO:0000256" key="8">
    <source>
        <dbReference type="ARBA" id="ARBA00022989"/>
    </source>
</evidence>
<evidence type="ECO:0000256" key="1">
    <source>
        <dbReference type="ARBA" id="ARBA00004251"/>
    </source>
</evidence>
<dbReference type="GO" id="GO:0007339">
    <property type="term" value="P:binding of sperm to zona pellucida"/>
    <property type="evidence" value="ECO:0007669"/>
    <property type="project" value="TreeGrafter"/>
</dbReference>
<dbReference type="InterPro" id="IPR000519">
    <property type="entry name" value="P_trefoil_dom"/>
</dbReference>
<evidence type="ECO:0000256" key="5">
    <source>
        <dbReference type="ARBA" id="ARBA00022530"/>
    </source>
</evidence>
<keyword evidence="20" id="KW-1185">Reference proteome</keyword>
<dbReference type="CDD" id="cd00111">
    <property type="entry name" value="Trefoil"/>
    <property type="match status" value="1"/>
</dbReference>
<comment type="similarity">
    <text evidence="2">Belongs to the ZP domain family. ZPB subfamily.</text>
</comment>
<keyword evidence="7" id="KW-0812">Transmembrane</keyword>
<feature type="domain" description="P-type" evidence="18">
    <location>
        <begin position="305"/>
        <end position="345"/>
    </location>
</feature>
<dbReference type="InterPro" id="IPR044913">
    <property type="entry name" value="P_trefoil_dom_sf"/>
</dbReference>
<evidence type="ECO:0008006" key="21">
    <source>
        <dbReference type="Google" id="ProtNLM"/>
    </source>
</evidence>
<evidence type="ECO:0000256" key="6">
    <source>
        <dbReference type="ARBA" id="ARBA00022685"/>
    </source>
</evidence>
<keyword evidence="10 14" id="KW-1015">Disulfide bond</keyword>
<dbReference type="SMART" id="SM00018">
    <property type="entry name" value="PD"/>
    <property type="match status" value="1"/>
</dbReference>
<evidence type="ECO:0000256" key="15">
    <source>
        <dbReference type="SAM" id="MobiDB-lite"/>
    </source>
</evidence>
<dbReference type="GO" id="GO:0060468">
    <property type="term" value="P:prevention of polyspermy"/>
    <property type="evidence" value="ECO:0007669"/>
    <property type="project" value="TreeGrafter"/>
</dbReference>
<evidence type="ECO:0000256" key="16">
    <source>
        <dbReference type="SAM" id="SignalP"/>
    </source>
</evidence>
<dbReference type="Proteomes" id="UP001501940">
    <property type="component" value="Chromosome 15"/>
</dbReference>
<evidence type="ECO:0000259" key="17">
    <source>
        <dbReference type="PROSITE" id="PS51034"/>
    </source>
</evidence>
<sequence length="618" mass="68143">MSAFCRMAGLRVKLLVLVLVLTVQGWEVINETELVRLYESGRWSEAVSVAEPDDKDYHNYEDEVPGKTILESEAEGEVGSFDPFAEFGFEVDGVDSGPRILAKDDDDDDDDDEVPGKTILEAETEGEVGSFDPFAENGFEVGGGDSGPRIWADSKESEFEVQFVDGPFRSWTGSISPISANVLLACSDAGFHITLLTGKLSEAKVLGAKDFVSLGDAEESCGFDVNPLENTLTVPFSGCNVKQHGDGYSLQLLHVDSFDRLQVSTMSCKENKKSDSDLYPRGGRPHTCVVPTAPHSEPSPPPKAQNCAVTMAERLTCGYSGISLSECEKIGCCFCSSRSSCYYPLDECTADQHFVFAIRRDSASIPVDPTKLVIPGNAGCKPVILNDNVAIFKFKVTECGTRVYHVGEVKIYLAEVQTIVQALNLKFGLITRTNPLRFLIECRYSRLGAAQPSLATVGYMVKTPPSSLPSAIVSNGLYGVQLRIATDQTYKKFYPTYHQPLRLLLGNPVYLELRLKSPKPDAVILVNYCLAYPRSAKNALVLIYEGCANPHDPNVSILQISGVPKNRHRRRFTVTAFQFMEQKTNQYLDEEIYFMCSAEVCRPTEKKCEERCFDGKTP</sequence>
<dbReference type="InterPro" id="IPR001507">
    <property type="entry name" value="ZP_dom"/>
</dbReference>
<reference evidence="19" key="2">
    <citation type="submission" date="2025-08" db="UniProtKB">
        <authorList>
            <consortium name="Ensembl"/>
        </authorList>
    </citation>
    <scope>IDENTIFICATION</scope>
</reference>
<dbReference type="PROSITE" id="PS51448">
    <property type="entry name" value="P_TREFOIL_2"/>
    <property type="match status" value="1"/>
</dbReference>
<keyword evidence="4" id="KW-0964">Secreted</keyword>
<dbReference type="InterPro" id="IPR055355">
    <property type="entry name" value="ZP-C"/>
</dbReference>
<keyword evidence="16" id="KW-0732">Signal</keyword>
<dbReference type="PANTHER" id="PTHR23343:SF117">
    <property type="entry name" value="ZONA PELLUCIDA SPERM-BINDING PROTEIN 4-LIKE ISOFORM X1"/>
    <property type="match status" value="1"/>
</dbReference>
<dbReference type="GO" id="GO:0035804">
    <property type="term" value="F:structural constituent of egg coat"/>
    <property type="evidence" value="ECO:0007669"/>
    <property type="project" value="TreeGrafter"/>
</dbReference>
<name>A0A3Q1ATL2_AMPOC</name>
<keyword evidence="5" id="KW-0272">Extracellular matrix</keyword>
<feature type="chain" id="PRO_5043691554" description="ZP domain-containing protein" evidence="16">
    <location>
        <begin position="26"/>
        <end position="618"/>
    </location>
</feature>
<dbReference type="PROSITE" id="PS51034">
    <property type="entry name" value="ZP_2"/>
    <property type="match status" value="1"/>
</dbReference>
<feature type="disulfide bond" evidence="14">
    <location>
        <begin position="307"/>
        <end position="333"/>
    </location>
</feature>
<dbReference type="Pfam" id="PF23344">
    <property type="entry name" value="ZP-N"/>
    <property type="match status" value="1"/>
</dbReference>
<dbReference type="InterPro" id="IPR051148">
    <property type="entry name" value="Zona_Pellucida_Domain_gp"/>
</dbReference>
<keyword evidence="8" id="KW-1133">Transmembrane helix</keyword>
<feature type="signal peptide" evidence="16">
    <location>
        <begin position="1"/>
        <end position="25"/>
    </location>
</feature>
<dbReference type="Gene3D" id="4.10.110.10">
    <property type="entry name" value="Spasmolytic Protein, domain 1"/>
    <property type="match status" value="1"/>
</dbReference>
<keyword evidence="3" id="KW-1003">Cell membrane</keyword>
<protein>
    <recommendedName>
        <fullName evidence="21">ZP domain-containing protein</fullName>
    </recommendedName>
</protein>
<evidence type="ECO:0000259" key="18">
    <source>
        <dbReference type="PROSITE" id="PS51448"/>
    </source>
</evidence>
<evidence type="ECO:0000256" key="12">
    <source>
        <dbReference type="ARBA" id="ARBA00023279"/>
    </source>
</evidence>
<dbReference type="InterPro" id="IPR042235">
    <property type="entry name" value="ZP-C_dom"/>
</dbReference>
<dbReference type="STRING" id="80972.ENSAOCP00000001336"/>
<dbReference type="Gene3D" id="2.60.40.3210">
    <property type="entry name" value="Zona pellucida, ZP-N domain"/>
    <property type="match status" value="1"/>
</dbReference>
<dbReference type="Pfam" id="PF00088">
    <property type="entry name" value="Trefoil"/>
    <property type="match status" value="1"/>
</dbReference>
<dbReference type="Ensembl" id="ENSAOCT00000013397.2">
    <property type="protein sequence ID" value="ENSAOCP00000001336.2"/>
    <property type="gene ID" value="ENSAOCG00000004317.2"/>
</dbReference>
<evidence type="ECO:0000256" key="13">
    <source>
        <dbReference type="ARBA" id="ARBA00024183"/>
    </source>
</evidence>
<evidence type="ECO:0000256" key="7">
    <source>
        <dbReference type="ARBA" id="ARBA00022692"/>
    </source>
</evidence>
<keyword evidence="9" id="KW-0472">Membrane</keyword>
<comment type="caution">
    <text evidence="14">Lacks conserved residue(s) required for the propagation of feature annotation.</text>
</comment>
<evidence type="ECO:0000256" key="10">
    <source>
        <dbReference type="ARBA" id="ARBA00023157"/>
    </source>
</evidence>
<keyword evidence="12" id="KW-0278">Fertilization</keyword>
<keyword evidence="11" id="KW-0325">Glycoprotein</keyword>
<feature type="region of interest" description="Disordered" evidence="15">
    <location>
        <begin position="95"/>
        <end position="115"/>
    </location>
</feature>
<dbReference type="PROSITE" id="PS00025">
    <property type="entry name" value="P_TREFOIL_1"/>
    <property type="match status" value="1"/>
</dbReference>
<feature type="disulfide bond" evidence="14">
    <location>
        <begin position="317"/>
        <end position="332"/>
    </location>
</feature>
<dbReference type="GO" id="GO:0005886">
    <property type="term" value="C:plasma membrane"/>
    <property type="evidence" value="ECO:0007669"/>
    <property type="project" value="UniProtKB-SubCell"/>
</dbReference>
<feature type="domain" description="ZP" evidence="17">
    <location>
        <begin position="347"/>
        <end position="618"/>
    </location>
</feature>
<dbReference type="GO" id="GO:0032190">
    <property type="term" value="F:acrosin binding"/>
    <property type="evidence" value="ECO:0007669"/>
    <property type="project" value="TreeGrafter"/>
</dbReference>
<evidence type="ECO:0000256" key="9">
    <source>
        <dbReference type="ARBA" id="ARBA00023136"/>
    </source>
</evidence>
<evidence type="ECO:0000256" key="11">
    <source>
        <dbReference type="ARBA" id="ARBA00023180"/>
    </source>
</evidence>
<accession>A0A3Q1ATL2</accession>
<dbReference type="InterPro" id="IPR017957">
    <property type="entry name" value="P_trefoil_CS"/>
</dbReference>
<dbReference type="PANTHER" id="PTHR23343">
    <property type="entry name" value="ZONA PELLUCIDA SPERM-BINDING PROTEIN"/>
    <property type="match status" value="1"/>
</dbReference>
<evidence type="ECO:0000313" key="19">
    <source>
        <dbReference type="Ensembl" id="ENSAOCP00000001336.2"/>
    </source>
</evidence>
<dbReference type="GeneTree" id="ENSGT00940000163253"/>
<dbReference type="AlphaFoldDB" id="A0A3Q1ATL2"/>
<evidence type="ECO:0000256" key="2">
    <source>
        <dbReference type="ARBA" id="ARBA00010863"/>
    </source>
</evidence>
<dbReference type="Pfam" id="PF00100">
    <property type="entry name" value="Zona_pellucida"/>
    <property type="match status" value="1"/>
</dbReference>
<evidence type="ECO:0000256" key="3">
    <source>
        <dbReference type="ARBA" id="ARBA00022475"/>
    </source>
</evidence>
<reference evidence="19" key="3">
    <citation type="submission" date="2025-09" db="UniProtKB">
        <authorList>
            <consortium name="Ensembl"/>
        </authorList>
    </citation>
    <scope>IDENTIFICATION</scope>
</reference>
<evidence type="ECO:0000256" key="4">
    <source>
        <dbReference type="ARBA" id="ARBA00022525"/>
    </source>
</evidence>